<accession>A0ABQ8E6Q7</accession>
<organism evidence="2 3">
    <name type="scientific">Brassica napus</name>
    <name type="common">Rape</name>
    <dbReference type="NCBI Taxonomy" id="3708"/>
    <lineage>
        <taxon>Eukaryota</taxon>
        <taxon>Viridiplantae</taxon>
        <taxon>Streptophyta</taxon>
        <taxon>Embryophyta</taxon>
        <taxon>Tracheophyta</taxon>
        <taxon>Spermatophyta</taxon>
        <taxon>Magnoliopsida</taxon>
        <taxon>eudicotyledons</taxon>
        <taxon>Gunneridae</taxon>
        <taxon>Pentapetalae</taxon>
        <taxon>rosids</taxon>
        <taxon>malvids</taxon>
        <taxon>Brassicales</taxon>
        <taxon>Brassicaceae</taxon>
        <taxon>Brassiceae</taxon>
        <taxon>Brassica</taxon>
    </lineage>
</organism>
<reference evidence="2 3" key="1">
    <citation type="submission" date="2021-05" db="EMBL/GenBank/DDBJ databases">
        <title>Genome Assembly of Synthetic Allotetraploid Brassica napus Reveals Homoeologous Exchanges between Subgenomes.</title>
        <authorList>
            <person name="Davis J.T."/>
        </authorList>
    </citation>
    <scope>NUCLEOTIDE SEQUENCE [LARGE SCALE GENOMIC DNA]</scope>
    <source>
        <strain evidence="3">cv. Da-Ae</strain>
        <tissue evidence="2">Seedling</tissue>
    </source>
</reference>
<dbReference type="Proteomes" id="UP000824890">
    <property type="component" value="Unassembled WGS sequence"/>
</dbReference>
<evidence type="ECO:0000313" key="3">
    <source>
        <dbReference type="Proteomes" id="UP000824890"/>
    </source>
</evidence>
<sequence>MPAVPLRRNCRAKPNHRRP</sequence>
<gene>
    <name evidence="2" type="ORF">HID58_004771</name>
    <name evidence="1" type="ORF">HID58_019540</name>
</gene>
<comment type="caution">
    <text evidence="2">The sequence shown here is derived from an EMBL/GenBank/DDBJ whole genome shotgun (WGS) entry which is preliminary data.</text>
</comment>
<keyword evidence="3" id="KW-1185">Reference proteome</keyword>
<dbReference type="EMBL" id="JAGKQM010000005">
    <property type="protein sequence ID" value="KAH0927284.1"/>
    <property type="molecule type" value="Genomic_DNA"/>
</dbReference>
<evidence type="ECO:0000313" key="2">
    <source>
        <dbReference type="EMBL" id="KAH0937310.1"/>
    </source>
</evidence>
<protein>
    <submittedName>
        <fullName evidence="2">Uncharacterized protein</fullName>
    </submittedName>
</protein>
<evidence type="ECO:0000313" key="1">
    <source>
        <dbReference type="EMBL" id="KAH0927284.1"/>
    </source>
</evidence>
<name>A0ABQ8E6Q7_BRANA</name>
<proteinExistence type="predicted"/>
<dbReference type="EMBL" id="JAGKQM010000002">
    <property type="protein sequence ID" value="KAH0937310.1"/>
    <property type="molecule type" value="Genomic_DNA"/>
</dbReference>